<dbReference type="Gene3D" id="3.90.1140.10">
    <property type="entry name" value="Cyclic phosphodiesterase"/>
    <property type="match status" value="1"/>
</dbReference>
<organism evidence="2 3">
    <name type="scientific">Micractinium conductrix</name>
    <dbReference type="NCBI Taxonomy" id="554055"/>
    <lineage>
        <taxon>Eukaryota</taxon>
        <taxon>Viridiplantae</taxon>
        <taxon>Chlorophyta</taxon>
        <taxon>core chlorophytes</taxon>
        <taxon>Trebouxiophyceae</taxon>
        <taxon>Chlorellales</taxon>
        <taxon>Chlorellaceae</taxon>
        <taxon>Chlorella clade</taxon>
        <taxon>Micractinium</taxon>
    </lineage>
</organism>
<dbReference type="Gene3D" id="3.10.490.10">
    <property type="entry name" value="Gamma-glutamyl cyclotransferase-like"/>
    <property type="match status" value="1"/>
</dbReference>
<dbReference type="PANTHER" id="PTHR37474:SF1">
    <property type="entry name" value="2'-5' RNA LIGASE FAMILY PROTEIN"/>
    <property type="match status" value="1"/>
</dbReference>
<evidence type="ECO:0000313" key="2">
    <source>
        <dbReference type="EMBL" id="PSC76052.1"/>
    </source>
</evidence>
<feature type="region of interest" description="Disordered" evidence="1">
    <location>
        <begin position="433"/>
        <end position="482"/>
    </location>
</feature>
<dbReference type="InterPro" id="IPR013024">
    <property type="entry name" value="GGCT-like"/>
</dbReference>
<sequence>MAAPVRATWAKTHSTAVCLVPPRSLWPRIQESRVFNDKSFTRWPPHVNLLYPFVKAAHLEEAARVAAAALRPFRPFEVTLRELGFFEHGRSCTLWAQPKSPELLEVQAALVAAFPQCSDLSCDPARGITAFTPHLSLGQWRTRQAVAEAAEAARRGAWATPAAFSASGVALLSRTGFLEPFSVRWWVPFGGGAPLQVDVPYIASMGDGGAAGAAAAATGSGGDAGSGGGMAGAGGAAAAAATGVRPAVQQQQATRLDFGLGGARADASVWQFAYGANMSPTKLGGARGIHPLESLPAVLPGWRLAFDHRGGMGSLAQLAPGEDAPGGLPGAQGVLHRLSAADYGRLVNMEHEYLPVEVKVQPCGGAEPLPAVALVTPAAARIAAGLPPPQRYLSLLQEGAHHWELDPRYTAWLDSLPSVDSRDRGDAYYTAAASGEPLPALPKIRTGSQPQQGRGGGRGGRGGGRGGGRRSGERRGGERQGT</sequence>
<protein>
    <submittedName>
        <fullName evidence="2">Poly(A) polymerase central domain containing</fullName>
    </submittedName>
</protein>
<dbReference type="CDD" id="cd06661">
    <property type="entry name" value="GGCT_like"/>
    <property type="match status" value="1"/>
</dbReference>
<dbReference type="PANTHER" id="PTHR37474">
    <property type="entry name" value="RNA LIGASE/CYCLIC NUCLEOTIDE PHOSPHODIESTERASE"/>
    <property type="match status" value="1"/>
</dbReference>
<accession>A0A2P6VPN7</accession>
<comment type="caution">
    <text evidence="2">The sequence shown here is derived from an EMBL/GenBank/DDBJ whole genome shotgun (WGS) entry which is preliminary data.</text>
</comment>
<feature type="compositionally biased region" description="Basic and acidic residues" evidence="1">
    <location>
        <begin position="470"/>
        <end position="482"/>
    </location>
</feature>
<feature type="region of interest" description="Disordered" evidence="1">
    <location>
        <begin position="213"/>
        <end position="232"/>
    </location>
</feature>
<feature type="compositionally biased region" description="Gly residues" evidence="1">
    <location>
        <begin position="219"/>
        <end position="232"/>
    </location>
</feature>
<name>A0A2P6VPN7_9CHLO</name>
<dbReference type="OrthoDB" id="2011727at2759"/>
<feature type="compositionally biased region" description="Gly residues" evidence="1">
    <location>
        <begin position="453"/>
        <end position="466"/>
    </location>
</feature>
<dbReference type="Proteomes" id="UP000239649">
    <property type="component" value="Unassembled WGS sequence"/>
</dbReference>
<proteinExistence type="predicted"/>
<dbReference type="EMBL" id="LHPF02000001">
    <property type="protein sequence ID" value="PSC76052.1"/>
    <property type="molecule type" value="Genomic_DNA"/>
</dbReference>
<dbReference type="SUPFAM" id="SSF55144">
    <property type="entry name" value="LigT-like"/>
    <property type="match status" value="1"/>
</dbReference>
<gene>
    <name evidence="2" type="primary">g392</name>
    <name evidence="2" type="ORF">C2E20_0392</name>
</gene>
<dbReference type="AlphaFoldDB" id="A0A2P6VPN7"/>
<keyword evidence="3" id="KW-1185">Reference proteome</keyword>
<evidence type="ECO:0000313" key="3">
    <source>
        <dbReference type="Proteomes" id="UP000239649"/>
    </source>
</evidence>
<evidence type="ECO:0000256" key="1">
    <source>
        <dbReference type="SAM" id="MobiDB-lite"/>
    </source>
</evidence>
<dbReference type="Pfam" id="PF13563">
    <property type="entry name" value="2_5_RNA_ligase2"/>
    <property type="match status" value="1"/>
</dbReference>
<dbReference type="InterPro" id="IPR009097">
    <property type="entry name" value="Cyclic_Pdiesterase"/>
</dbReference>
<reference evidence="2 3" key="1">
    <citation type="journal article" date="2018" name="Plant J.">
        <title>Genome sequences of Chlorella sorokiniana UTEX 1602 and Micractinium conductrix SAG 241.80: implications to maltose excretion by a green alga.</title>
        <authorList>
            <person name="Arriola M.B."/>
            <person name="Velmurugan N."/>
            <person name="Zhang Y."/>
            <person name="Plunkett M.H."/>
            <person name="Hondzo H."/>
            <person name="Barney B.M."/>
        </authorList>
    </citation>
    <scope>NUCLEOTIDE SEQUENCE [LARGE SCALE GENOMIC DNA]</scope>
    <source>
        <strain evidence="2 3">SAG 241.80</strain>
    </source>
</reference>